<gene>
    <name evidence="1" type="ORF">RhiirC2_795002</name>
</gene>
<proteinExistence type="predicted"/>
<protein>
    <submittedName>
        <fullName evidence="1">Uncharacterized protein</fullName>
    </submittedName>
</protein>
<reference evidence="1 2" key="2">
    <citation type="submission" date="2017-10" db="EMBL/GenBank/DDBJ databases">
        <title>Extensive intraspecific genome diversity in a model arbuscular mycorrhizal fungus.</title>
        <authorList>
            <person name="Chen E.C.H."/>
            <person name="Morin E."/>
            <person name="Baudet D."/>
            <person name="Noel J."/>
            <person name="Ndikumana S."/>
            <person name="Charron P."/>
            <person name="St-Onge C."/>
            <person name="Giorgi J."/>
            <person name="Grigoriev I.V."/>
            <person name="Roux C."/>
            <person name="Martin F.M."/>
            <person name="Corradi N."/>
        </authorList>
    </citation>
    <scope>NUCLEOTIDE SEQUENCE [LARGE SCALE GENOMIC DNA]</scope>
    <source>
        <strain evidence="1 2">C2</strain>
    </source>
</reference>
<sequence length="87" mass="9666">MAALVPFVPPPPLQIGCSLQPDLQRYSGNALQNGMPSNEVMKTSLQTDEIEVEIEDETEVEIEDGIEVEIEEEVEAGPHIEDKDIKF</sequence>
<comment type="caution">
    <text evidence="1">The sequence shown here is derived from an EMBL/GenBank/DDBJ whole genome shotgun (WGS) entry which is preliminary data.</text>
</comment>
<dbReference type="Proteomes" id="UP000233469">
    <property type="component" value="Unassembled WGS sequence"/>
</dbReference>
<dbReference type="EMBL" id="LLXL01003106">
    <property type="protein sequence ID" value="PKK59308.1"/>
    <property type="molecule type" value="Genomic_DNA"/>
</dbReference>
<reference evidence="1 2" key="1">
    <citation type="submission" date="2016-04" db="EMBL/GenBank/DDBJ databases">
        <title>Genome analyses suggest a sexual origin of heterokaryosis in a supposedly ancient asexual fungus.</title>
        <authorList>
            <person name="Ropars J."/>
            <person name="Sedzielewska K."/>
            <person name="Noel J."/>
            <person name="Charron P."/>
            <person name="Farinelli L."/>
            <person name="Marton T."/>
            <person name="Kruger M."/>
            <person name="Pelin A."/>
            <person name="Brachmann A."/>
            <person name="Corradi N."/>
        </authorList>
    </citation>
    <scope>NUCLEOTIDE SEQUENCE [LARGE SCALE GENOMIC DNA]</scope>
    <source>
        <strain evidence="1 2">C2</strain>
    </source>
</reference>
<name>A0A2N1MCE6_9GLOM</name>
<evidence type="ECO:0000313" key="1">
    <source>
        <dbReference type="EMBL" id="PKK59308.1"/>
    </source>
</evidence>
<accession>A0A2N1MCE6</accession>
<dbReference type="AlphaFoldDB" id="A0A2N1MCE6"/>
<organism evidence="1 2">
    <name type="scientific">Rhizophagus irregularis</name>
    <dbReference type="NCBI Taxonomy" id="588596"/>
    <lineage>
        <taxon>Eukaryota</taxon>
        <taxon>Fungi</taxon>
        <taxon>Fungi incertae sedis</taxon>
        <taxon>Mucoromycota</taxon>
        <taxon>Glomeromycotina</taxon>
        <taxon>Glomeromycetes</taxon>
        <taxon>Glomerales</taxon>
        <taxon>Glomeraceae</taxon>
        <taxon>Rhizophagus</taxon>
    </lineage>
</organism>
<evidence type="ECO:0000313" key="2">
    <source>
        <dbReference type="Proteomes" id="UP000233469"/>
    </source>
</evidence>